<dbReference type="InterPro" id="IPR039564">
    <property type="entry name" value="Peptidase_C39-like"/>
</dbReference>
<dbReference type="AlphaFoldDB" id="A0A644ZY50"/>
<dbReference type="Pfam" id="PF13529">
    <property type="entry name" value="Peptidase_C39_2"/>
    <property type="match status" value="1"/>
</dbReference>
<organism evidence="2">
    <name type="scientific">bioreactor metagenome</name>
    <dbReference type="NCBI Taxonomy" id="1076179"/>
    <lineage>
        <taxon>unclassified sequences</taxon>
        <taxon>metagenomes</taxon>
        <taxon>ecological metagenomes</taxon>
    </lineage>
</organism>
<accession>A0A644ZY50</accession>
<comment type="caution">
    <text evidence="2">The sequence shown here is derived from an EMBL/GenBank/DDBJ whole genome shotgun (WGS) entry which is preliminary data.</text>
</comment>
<sequence>MYGWKGDQQTVAAVIKPKDLDKNVNVEELASYAQSAAGLAAAVRVGGTLDLLQRLIAAGYPVIIERDFTLEKSFWPGDDRWSSHFVLITGYDQSAGTLTTQDAYYGPDVEVDAEQLVRSWKAFNYVYMVLYPTADAGKVAALLGDGWSEEKAYQTAVTTALQQTQADRTDLYAWFNLGSCYVGLGQYESAWLAFNEARKIGLPQRMLRYQFGPFEAAYASGRAQDLQELVNYAMKTTPNSEEALFWQGKLYLMEKQPAFARKSFLEALSARPGYAQAQSALNSLQ</sequence>
<dbReference type="Gene3D" id="1.25.40.10">
    <property type="entry name" value="Tetratricopeptide repeat domain"/>
    <property type="match status" value="2"/>
</dbReference>
<proteinExistence type="predicted"/>
<gene>
    <name evidence="2" type="ORF">SDC9_92592</name>
</gene>
<name>A0A644ZY50_9ZZZZ</name>
<feature type="domain" description="Peptidase C39-like" evidence="1">
    <location>
        <begin position="12"/>
        <end position="103"/>
    </location>
</feature>
<dbReference type="EMBL" id="VSSQ01011061">
    <property type="protein sequence ID" value="MPM45900.1"/>
    <property type="molecule type" value="Genomic_DNA"/>
</dbReference>
<evidence type="ECO:0000313" key="2">
    <source>
        <dbReference type="EMBL" id="MPM45900.1"/>
    </source>
</evidence>
<dbReference type="InterPro" id="IPR011990">
    <property type="entry name" value="TPR-like_helical_dom_sf"/>
</dbReference>
<protein>
    <recommendedName>
        <fullName evidence="1">Peptidase C39-like domain-containing protein</fullName>
    </recommendedName>
</protein>
<dbReference type="Gene3D" id="3.90.70.10">
    <property type="entry name" value="Cysteine proteinases"/>
    <property type="match status" value="1"/>
</dbReference>
<reference evidence="2" key="1">
    <citation type="submission" date="2019-08" db="EMBL/GenBank/DDBJ databases">
        <authorList>
            <person name="Kucharzyk K."/>
            <person name="Murdoch R.W."/>
            <person name="Higgins S."/>
            <person name="Loffler F."/>
        </authorList>
    </citation>
    <scope>NUCLEOTIDE SEQUENCE</scope>
</reference>
<dbReference type="SUPFAM" id="SSF48452">
    <property type="entry name" value="TPR-like"/>
    <property type="match status" value="1"/>
</dbReference>
<evidence type="ECO:0000259" key="1">
    <source>
        <dbReference type="Pfam" id="PF13529"/>
    </source>
</evidence>